<dbReference type="Proteomes" id="UP001596432">
    <property type="component" value="Unassembled WGS sequence"/>
</dbReference>
<organism evidence="2 3">
    <name type="scientific">Halosimplex aquaticum</name>
    <dbReference type="NCBI Taxonomy" id="3026162"/>
    <lineage>
        <taxon>Archaea</taxon>
        <taxon>Methanobacteriati</taxon>
        <taxon>Methanobacteriota</taxon>
        <taxon>Stenosarchaea group</taxon>
        <taxon>Halobacteria</taxon>
        <taxon>Halobacteriales</taxon>
        <taxon>Haloarculaceae</taxon>
        <taxon>Halosimplex</taxon>
    </lineage>
</organism>
<feature type="transmembrane region" description="Helical" evidence="1">
    <location>
        <begin position="6"/>
        <end position="22"/>
    </location>
</feature>
<protein>
    <submittedName>
        <fullName evidence="2">Uncharacterized protein</fullName>
    </submittedName>
</protein>
<dbReference type="InterPro" id="IPR058309">
    <property type="entry name" value="DUF7996"/>
</dbReference>
<keyword evidence="1" id="KW-1133">Transmembrane helix</keyword>
<reference evidence="2 3" key="1">
    <citation type="journal article" date="2019" name="Int. J. Syst. Evol. Microbiol.">
        <title>The Global Catalogue of Microorganisms (GCM) 10K type strain sequencing project: providing services to taxonomists for standard genome sequencing and annotation.</title>
        <authorList>
            <consortium name="The Broad Institute Genomics Platform"/>
            <consortium name="The Broad Institute Genome Sequencing Center for Infectious Disease"/>
            <person name="Wu L."/>
            <person name="Ma J."/>
        </authorList>
    </citation>
    <scope>NUCLEOTIDE SEQUENCE [LARGE SCALE GENOMIC DNA]</scope>
    <source>
        <strain evidence="2 3">XZYJT29</strain>
    </source>
</reference>
<dbReference type="AlphaFoldDB" id="A0ABD5XZI9"/>
<comment type="caution">
    <text evidence="2">The sequence shown here is derived from an EMBL/GenBank/DDBJ whole genome shotgun (WGS) entry which is preliminary data.</text>
</comment>
<proteinExistence type="predicted"/>
<keyword evidence="1" id="KW-0472">Membrane</keyword>
<sequence length="86" mass="9455">MDRVDLVTGLALVVLIILAGILENMFQSAGLTTLSAFVWPVGYGTAIITAWYIWFSPLDFQAPDSSEETVWETETVDAQERSAEGE</sequence>
<dbReference type="GeneID" id="78820799"/>
<dbReference type="EMBL" id="JBHTAS010000001">
    <property type="protein sequence ID" value="MFC7140508.1"/>
    <property type="molecule type" value="Genomic_DNA"/>
</dbReference>
<evidence type="ECO:0000256" key="1">
    <source>
        <dbReference type="SAM" id="Phobius"/>
    </source>
</evidence>
<name>A0ABD5XZI9_9EURY</name>
<evidence type="ECO:0000313" key="3">
    <source>
        <dbReference type="Proteomes" id="UP001596432"/>
    </source>
</evidence>
<evidence type="ECO:0000313" key="2">
    <source>
        <dbReference type="EMBL" id="MFC7140508.1"/>
    </source>
</evidence>
<dbReference type="Pfam" id="PF25959">
    <property type="entry name" value="DUF7996"/>
    <property type="match status" value="1"/>
</dbReference>
<keyword evidence="1" id="KW-0812">Transmembrane</keyword>
<gene>
    <name evidence="2" type="ORF">ACFQMA_11795</name>
</gene>
<accession>A0ABD5XZI9</accession>
<keyword evidence="3" id="KW-1185">Reference proteome</keyword>
<feature type="transmembrane region" description="Helical" evidence="1">
    <location>
        <begin position="34"/>
        <end position="54"/>
    </location>
</feature>
<dbReference type="RefSeq" id="WP_274326064.1">
    <property type="nucleotide sequence ID" value="NZ_CP118158.1"/>
</dbReference>